<dbReference type="AlphaFoldDB" id="A0A7J5DTR7"/>
<dbReference type="PANTHER" id="PTHR46438:SF11">
    <property type="entry name" value="LIPASE-RELATED"/>
    <property type="match status" value="1"/>
</dbReference>
<reference evidence="2 3" key="1">
    <citation type="submission" date="2019-09" db="EMBL/GenBank/DDBJ databases">
        <title>Pimelobacter sp. isolated from Paulinella.</title>
        <authorList>
            <person name="Jeong S.E."/>
        </authorList>
    </citation>
    <scope>NUCLEOTIDE SEQUENCE [LARGE SCALE GENOMIC DNA]</scope>
    <source>
        <strain evidence="2 3">Pch-N</strain>
    </source>
</reference>
<evidence type="ECO:0000313" key="2">
    <source>
        <dbReference type="EMBL" id="KAB2808527.1"/>
    </source>
</evidence>
<gene>
    <name evidence="2" type="ORF">F9L07_23850</name>
</gene>
<accession>A0A7J5DTR7</accession>
<sequence>MSVRGTEVLMLAYERIGSGEPLVLVHGIGHRRQAWYPVVDRLAEEREVVLLDLPGHGESPALVPDGRPVRDILRDILEDFFAEQGLERPHIAGNSLGGRIALEAAADDLVSSATTLAPAGFWRNRVDFAYIRAVFTVLTGAATVAQPVAPAILKTGPGRAAAFGLLMTKGSRLSPEAALGDLRGLVHARPALETIIDGGFPFDRPIDPAVPITVAWGTRDLVLLPYQAKRAQRILPDADHISLPGCGHVPMIDDVDRVVDVLLKGSDHPRLGQRRYDVA</sequence>
<comment type="caution">
    <text evidence="2">The sequence shown here is derived from an EMBL/GenBank/DDBJ whole genome shotgun (WGS) entry which is preliminary data.</text>
</comment>
<evidence type="ECO:0000259" key="1">
    <source>
        <dbReference type="Pfam" id="PF12697"/>
    </source>
</evidence>
<dbReference type="RefSeq" id="WP_151582189.1">
    <property type="nucleotide sequence ID" value="NZ_WBVM01000003.1"/>
</dbReference>
<dbReference type="Proteomes" id="UP000449906">
    <property type="component" value="Unassembled WGS sequence"/>
</dbReference>
<dbReference type="EMBL" id="WBVM01000003">
    <property type="protein sequence ID" value="KAB2808527.1"/>
    <property type="molecule type" value="Genomic_DNA"/>
</dbReference>
<dbReference type="GO" id="GO:0016787">
    <property type="term" value="F:hydrolase activity"/>
    <property type="evidence" value="ECO:0007669"/>
    <property type="project" value="UniProtKB-KW"/>
</dbReference>
<dbReference type="Gene3D" id="3.40.50.1820">
    <property type="entry name" value="alpha/beta hydrolase"/>
    <property type="match status" value="1"/>
</dbReference>
<dbReference type="InterPro" id="IPR029058">
    <property type="entry name" value="AB_hydrolase_fold"/>
</dbReference>
<feature type="domain" description="AB hydrolase-1" evidence="1">
    <location>
        <begin position="22"/>
        <end position="261"/>
    </location>
</feature>
<name>A0A7J5DTR7_NOCSI</name>
<protein>
    <submittedName>
        <fullName evidence="2">Alpha/beta fold hydrolase</fullName>
    </submittedName>
</protein>
<organism evidence="2 3">
    <name type="scientific">Nocardioides simplex</name>
    <name type="common">Arthrobacter simplex</name>
    <dbReference type="NCBI Taxonomy" id="2045"/>
    <lineage>
        <taxon>Bacteria</taxon>
        <taxon>Bacillati</taxon>
        <taxon>Actinomycetota</taxon>
        <taxon>Actinomycetes</taxon>
        <taxon>Propionibacteriales</taxon>
        <taxon>Nocardioidaceae</taxon>
        <taxon>Pimelobacter</taxon>
    </lineage>
</organism>
<dbReference type="PRINTS" id="PR00111">
    <property type="entry name" value="ABHYDROLASE"/>
</dbReference>
<dbReference type="PANTHER" id="PTHR46438">
    <property type="entry name" value="ALPHA/BETA-HYDROLASES SUPERFAMILY PROTEIN"/>
    <property type="match status" value="1"/>
</dbReference>
<dbReference type="SUPFAM" id="SSF53474">
    <property type="entry name" value="alpha/beta-Hydrolases"/>
    <property type="match status" value="1"/>
</dbReference>
<dbReference type="Pfam" id="PF12697">
    <property type="entry name" value="Abhydrolase_6"/>
    <property type="match status" value="1"/>
</dbReference>
<keyword evidence="2" id="KW-0378">Hydrolase</keyword>
<evidence type="ECO:0000313" key="3">
    <source>
        <dbReference type="Proteomes" id="UP000449906"/>
    </source>
</evidence>
<proteinExistence type="predicted"/>
<dbReference type="InterPro" id="IPR000073">
    <property type="entry name" value="AB_hydrolase_1"/>
</dbReference>